<dbReference type="PANTHER" id="PTHR43731:SF14">
    <property type="entry name" value="PRESENILIN-ASSOCIATED RHOMBOID-LIKE PROTEIN, MITOCHONDRIAL"/>
    <property type="match status" value="1"/>
</dbReference>
<feature type="transmembrane region" description="Helical" evidence="7">
    <location>
        <begin position="238"/>
        <end position="255"/>
    </location>
</feature>
<dbReference type="InterPro" id="IPR035952">
    <property type="entry name" value="Rhomboid-like_sf"/>
</dbReference>
<dbReference type="GO" id="GO:0016020">
    <property type="term" value="C:membrane"/>
    <property type="evidence" value="ECO:0007669"/>
    <property type="project" value="UniProtKB-SubCell"/>
</dbReference>
<keyword evidence="3 7" id="KW-0812">Transmembrane</keyword>
<evidence type="ECO:0000256" key="3">
    <source>
        <dbReference type="ARBA" id="ARBA00022692"/>
    </source>
</evidence>
<keyword evidence="9" id="KW-0645">Protease</keyword>
<keyword evidence="5 7" id="KW-1133">Transmembrane helix</keyword>
<feature type="transmembrane region" description="Helical" evidence="7">
    <location>
        <begin position="212"/>
        <end position="232"/>
    </location>
</feature>
<keyword evidence="6 7" id="KW-0472">Membrane</keyword>
<dbReference type="GO" id="GO:0004252">
    <property type="term" value="F:serine-type endopeptidase activity"/>
    <property type="evidence" value="ECO:0007669"/>
    <property type="project" value="InterPro"/>
</dbReference>
<dbReference type="PANTHER" id="PTHR43731">
    <property type="entry name" value="RHOMBOID PROTEASE"/>
    <property type="match status" value="1"/>
</dbReference>
<evidence type="ECO:0000256" key="2">
    <source>
        <dbReference type="ARBA" id="ARBA00009045"/>
    </source>
</evidence>
<evidence type="ECO:0000259" key="8">
    <source>
        <dbReference type="Pfam" id="PF01694"/>
    </source>
</evidence>
<comment type="similarity">
    <text evidence="2">Belongs to the peptidase S54 family.</text>
</comment>
<feature type="transmembrane region" description="Helical" evidence="7">
    <location>
        <begin position="80"/>
        <end position="99"/>
    </location>
</feature>
<evidence type="ECO:0000256" key="6">
    <source>
        <dbReference type="ARBA" id="ARBA00023136"/>
    </source>
</evidence>
<gene>
    <name evidence="9" type="ORF">AB5L97_00080</name>
</gene>
<reference evidence="9" key="1">
    <citation type="submission" date="2024-07" db="EMBL/GenBank/DDBJ databases">
        <authorList>
            <person name="fu j."/>
        </authorList>
    </citation>
    <scope>NUCLEOTIDE SEQUENCE</scope>
    <source>
        <strain evidence="9">P10A9</strain>
    </source>
</reference>
<protein>
    <submittedName>
        <fullName evidence="9">Rhomboid family intramembrane serine protease</fullName>
    </submittedName>
</protein>
<dbReference type="Pfam" id="PF01694">
    <property type="entry name" value="Rhomboid"/>
    <property type="match status" value="1"/>
</dbReference>
<accession>A0AB39L3N6</accession>
<evidence type="ECO:0000313" key="9">
    <source>
        <dbReference type="EMBL" id="XDP45463.1"/>
    </source>
</evidence>
<dbReference type="GO" id="GO:0006508">
    <property type="term" value="P:proteolysis"/>
    <property type="evidence" value="ECO:0007669"/>
    <property type="project" value="UniProtKB-KW"/>
</dbReference>
<name>A0AB39L3N6_9MICC</name>
<feature type="transmembrane region" description="Helical" evidence="7">
    <location>
        <begin position="262"/>
        <end position="281"/>
    </location>
</feature>
<evidence type="ECO:0000256" key="1">
    <source>
        <dbReference type="ARBA" id="ARBA00004141"/>
    </source>
</evidence>
<evidence type="ECO:0000256" key="5">
    <source>
        <dbReference type="ARBA" id="ARBA00022989"/>
    </source>
</evidence>
<dbReference type="SUPFAM" id="SSF144091">
    <property type="entry name" value="Rhomboid-like"/>
    <property type="match status" value="1"/>
</dbReference>
<comment type="subcellular location">
    <subcellularLocation>
        <location evidence="1">Membrane</location>
        <topology evidence="1">Multi-pass membrane protein</topology>
    </subcellularLocation>
</comment>
<dbReference type="RefSeq" id="WP_307958695.1">
    <property type="nucleotide sequence ID" value="NZ_CP163302.1"/>
</dbReference>
<dbReference type="InterPro" id="IPR050925">
    <property type="entry name" value="Rhomboid_protease_S54"/>
</dbReference>
<dbReference type="Gene3D" id="1.20.1540.10">
    <property type="entry name" value="Rhomboid-like"/>
    <property type="match status" value="1"/>
</dbReference>
<dbReference type="InterPro" id="IPR022764">
    <property type="entry name" value="Peptidase_S54_rhomboid_dom"/>
</dbReference>
<feature type="transmembrane region" description="Helical" evidence="7">
    <location>
        <begin position="162"/>
        <end position="181"/>
    </location>
</feature>
<proteinExistence type="inferred from homology"/>
<feature type="transmembrane region" description="Helical" evidence="7">
    <location>
        <begin position="128"/>
        <end position="150"/>
    </location>
</feature>
<organism evidence="9">
    <name type="scientific">Sinomonas puerhi</name>
    <dbReference type="NCBI Taxonomy" id="3238584"/>
    <lineage>
        <taxon>Bacteria</taxon>
        <taxon>Bacillati</taxon>
        <taxon>Actinomycetota</taxon>
        <taxon>Actinomycetes</taxon>
        <taxon>Micrococcales</taxon>
        <taxon>Micrococcaceae</taxon>
        <taxon>Sinomonas</taxon>
    </lineage>
</organism>
<feature type="domain" description="Peptidase S54 rhomboid" evidence="8">
    <location>
        <begin position="119"/>
        <end position="252"/>
    </location>
</feature>
<dbReference type="KEGG" id="spue:AB5L97_00080"/>
<sequence>MTQGSPAAGPEAVPVCPRHPDRVSYVTCQRCGRPACPECQRPAAVGFHCVDCVRELSAARQGHQGKTVYGATARPGGRPVVTLAIIAVCAVVYALQWLVPDDAVTDAFFYRNSAALTAEEPWRMLTSAFLHSQGFFLHIVLNMYTLWLFGQALEPVLGRIRFLAVYLLSAVGGSVGFLLLAPGQADVIGASGAVFGLFGGLFVVMRQRGGDVRQLLILIGINAVLGFVIPGIAWQAHLGGLLTGAAATAVVAYAPRGRSRTAVQIGGFVVIAVLLAAVTFVKVSSAVVSAGGYGI</sequence>
<evidence type="ECO:0000256" key="4">
    <source>
        <dbReference type="ARBA" id="ARBA00022801"/>
    </source>
</evidence>
<feature type="transmembrane region" description="Helical" evidence="7">
    <location>
        <begin position="187"/>
        <end position="205"/>
    </location>
</feature>
<keyword evidence="4" id="KW-0378">Hydrolase</keyword>
<dbReference type="AlphaFoldDB" id="A0AB39L3N6"/>
<evidence type="ECO:0000256" key="7">
    <source>
        <dbReference type="SAM" id="Phobius"/>
    </source>
</evidence>
<dbReference type="EMBL" id="CP163302">
    <property type="protein sequence ID" value="XDP45463.1"/>
    <property type="molecule type" value="Genomic_DNA"/>
</dbReference>